<evidence type="ECO:0000256" key="2">
    <source>
        <dbReference type="SAM" id="Phobius"/>
    </source>
</evidence>
<accession>A0AAV2HG53</accession>
<organism evidence="4 5">
    <name type="scientific">Lymnaea stagnalis</name>
    <name type="common">Great pond snail</name>
    <name type="synonym">Helix stagnalis</name>
    <dbReference type="NCBI Taxonomy" id="6523"/>
    <lineage>
        <taxon>Eukaryota</taxon>
        <taxon>Metazoa</taxon>
        <taxon>Spiralia</taxon>
        <taxon>Lophotrochozoa</taxon>
        <taxon>Mollusca</taxon>
        <taxon>Gastropoda</taxon>
        <taxon>Heterobranchia</taxon>
        <taxon>Euthyneura</taxon>
        <taxon>Panpulmonata</taxon>
        <taxon>Hygrophila</taxon>
        <taxon>Lymnaeoidea</taxon>
        <taxon>Lymnaeidae</taxon>
        <taxon>Lymnaea</taxon>
    </lineage>
</organism>
<evidence type="ECO:0000313" key="5">
    <source>
        <dbReference type="Proteomes" id="UP001497497"/>
    </source>
</evidence>
<feature type="transmembrane region" description="Helical" evidence="2">
    <location>
        <begin position="143"/>
        <end position="167"/>
    </location>
</feature>
<keyword evidence="2" id="KW-1133">Transmembrane helix</keyword>
<keyword evidence="2" id="KW-0812">Transmembrane</keyword>
<sequence length="276" mass="30525">MKTSPVISKMILMQLLVFIVFTSADASAPTLDDLTHINCTTSAPNLCVPYGVCCSNSEFCHAGMCETCFTREVLALPDQDKLEWCRDLGQFDGSLMRHHTCRLACQGLFTSAQLAVCNLPTDTSTPGLGRHQGDSPVERENPILIFIAVIVSATLCLGIVLIALTAFRGVSIKKERDTKVARSNTENNDSEDESDDGKHSEKERACNVKKRVKNNSNYEWIDEKDVESSANKRKSMRNAAIEDMTESTRGNISMENVSSDRIGNIHERDTRNGDDD</sequence>
<proteinExistence type="predicted"/>
<feature type="signal peptide" evidence="3">
    <location>
        <begin position="1"/>
        <end position="26"/>
    </location>
</feature>
<comment type="caution">
    <text evidence="4">The sequence shown here is derived from an EMBL/GenBank/DDBJ whole genome shotgun (WGS) entry which is preliminary data.</text>
</comment>
<feature type="region of interest" description="Disordered" evidence="1">
    <location>
        <begin position="176"/>
        <end position="205"/>
    </location>
</feature>
<feature type="compositionally biased region" description="Basic and acidic residues" evidence="1">
    <location>
        <begin position="196"/>
        <end position="205"/>
    </location>
</feature>
<gene>
    <name evidence="4" type="ORF">GSLYS_00006895001</name>
</gene>
<protein>
    <submittedName>
        <fullName evidence="4">Uncharacterized protein</fullName>
    </submittedName>
</protein>
<keyword evidence="5" id="KW-1185">Reference proteome</keyword>
<evidence type="ECO:0000256" key="1">
    <source>
        <dbReference type="SAM" id="MobiDB-lite"/>
    </source>
</evidence>
<feature type="chain" id="PRO_5043718690" evidence="3">
    <location>
        <begin position="27"/>
        <end position="276"/>
    </location>
</feature>
<name>A0AAV2HG53_LYMST</name>
<reference evidence="4 5" key="1">
    <citation type="submission" date="2024-04" db="EMBL/GenBank/DDBJ databases">
        <authorList>
            <consortium name="Genoscope - CEA"/>
            <person name="William W."/>
        </authorList>
    </citation>
    <scope>NUCLEOTIDE SEQUENCE [LARGE SCALE GENOMIC DNA]</scope>
</reference>
<dbReference type="EMBL" id="CAXITT010000127">
    <property type="protein sequence ID" value="CAL1532877.1"/>
    <property type="molecule type" value="Genomic_DNA"/>
</dbReference>
<keyword evidence="2" id="KW-0472">Membrane</keyword>
<feature type="compositionally biased region" description="Basic and acidic residues" evidence="1">
    <location>
        <begin position="263"/>
        <end position="276"/>
    </location>
</feature>
<feature type="compositionally biased region" description="Polar residues" evidence="1">
    <location>
        <begin position="247"/>
        <end position="261"/>
    </location>
</feature>
<feature type="region of interest" description="Disordered" evidence="1">
    <location>
        <begin position="224"/>
        <end position="276"/>
    </location>
</feature>
<evidence type="ECO:0000256" key="3">
    <source>
        <dbReference type="SAM" id="SignalP"/>
    </source>
</evidence>
<dbReference type="AlphaFoldDB" id="A0AAV2HG53"/>
<keyword evidence="3" id="KW-0732">Signal</keyword>
<dbReference type="Proteomes" id="UP001497497">
    <property type="component" value="Unassembled WGS sequence"/>
</dbReference>
<evidence type="ECO:0000313" key="4">
    <source>
        <dbReference type="EMBL" id="CAL1532877.1"/>
    </source>
</evidence>